<evidence type="ECO:0008006" key="4">
    <source>
        <dbReference type="Google" id="ProtNLM"/>
    </source>
</evidence>
<dbReference type="RefSeq" id="XP_064765680.1">
    <property type="nucleotide sequence ID" value="XM_064914358.1"/>
</dbReference>
<feature type="chain" id="PRO_5045832256" description="Secreted protein" evidence="1">
    <location>
        <begin position="24"/>
        <end position="129"/>
    </location>
</feature>
<dbReference type="EMBL" id="JBBJBU010000016">
    <property type="protein sequence ID" value="KAK7202647.1"/>
    <property type="molecule type" value="Genomic_DNA"/>
</dbReference>
<evidence type="ECO:0000313" key="3">
    <source>
        <dbReference type="Proteomes" id="UP001498771"/>
    </source>
</evidence>
<keyword evidence="3" id="KW-1185">Reference proteome</keyword>
<gene>
    <name evidence="2" type="ORF">BZA70DRAFT_292159</name>
</gene>
<evidence type="ECO:0000313" key="2">
    <source>
        <dbReference type="EMBL" id="KAK7202647.1"/>
    </source>
</evidence>
<sequence>MLTRHLRADVVMLLGLLQGDTRASTPKPESCLVAMVHEAPSKRDRARQRQDKTLPWPAGEPASILCLAHERHNATSKESATVNGIGYSQASPRMSATECYRCIIGDSLHENATSEESSDYGINGIRGDR</sequence>
<accession>A0ABR1EYN3</accession>
<dbReference type="Proteomes" id="UP001498771">
    <property type="component" value="Unassembled WGS sequence"/>
</dbReference>
<comment type="caution">
    <text evidence="2">The sequence shown here is derived from an EMBL/GenBank/DDBJ whole genome shotgun (WGS) entry which is preliminary data.</text>
</comment>
<organism evidence="2 3">
    <name type="scientific">Myxozyma melibiosi</name>
    <dbReference type="NCBI Taxonomy" id="54550"/>
    <lineage>
        <taxon>Eukaryota</taxon>
        <taxon>Fungi</taxon>
        <taxon>Dikarya</taxon>
        <taxon>Ascomycota</taxon>
        <taxon>Saccharomycotina</taxon>
        <taxon>Lipomycetes</taxon>
        <taxon>Lipomycetales</taxon>
        <taxon>Lipomycetaceae</taxon>
        <taxon>Myxozyma</taxon>
    </lineage>
</organism>
<protein>
    <recommendedName>
        <fullName evidence="4">Secreted protein</fullName>
    </recommendedName>
</protein>
<proteinExistence type="predicted"/>
<reference evidence="2 3" key="1">
    <citation type="submission" date="2024-03" db="EMBL/GenBank/DDBJ databases">
        <title>Genome-scale model development and genomic sequencing of the oleaginous clade Lipomyces.</title>
        <authorList>
            <consortium name="Lawrence Berkeley National Laboratory"/>
            <person name="Czajka J.J."/>
            <person name="Han Y."/>
            <person name="Kim J."/>
            <person name="Mondo S.J."/>
            <person name="Hofstad B.A."/>
            <person name="Robles A."/>
            <person name="Haridas S."/>
            <person name="Riley R."/>
            <person name="LaButti K."/>
            <person name="Pangilinan J."/>
            <person name="Andreopoulos W."/>
            <person name="Lipzen A."/>
            <person name="Yan J."/>
            <person name="Wang M."/>
            <person name="Ng V."/>
            <person name="Grigoriev I.V."/>
            <person name="Spatafora J.W."/>
            <person name="Magnuson J.K."/>
            <person name="Baker S.E."/>
            <person name="Pomraning K.R."/>
        </authorList>
    </citation>
    <scope>NUCLEOTIDE SEQUENCE [LARGE SCALE GENOMIC DNA]</scope>
    <source>
        <strain evidence="2 3">Phaff 52-87</strain>
    </source>
</reference>
<keyword evidence="1" id="KW-0732">Signal</keyword>
<evidence type="ECO:0000256" key="1">
    <source>
        <dbReference type="SAM" id="SignalP"/>
    </source>
</evidence>
<name>A0ABR1EYN3_9ASCO</name>
<dbReference type="GeneID" id="90039870"/>
<feature type="signal peptide" evidence="1">
    <location>
        <begin position="1"/>
        <end position="23"/>
    </location>
</feature>